<evidence type="ECO:0000313" key="6">
    <source>
        <dbReference type="EMBL" id="MBX0323851.1"/>
    </source>
</evidence>
<protein>
    <submittedName>
        <fullName evidence="6">EMC3/TMCO1 family protein</fullName>
    </submittedName>
</protein>
<feature type="transmembrane region" description="Helical" evidence="5">
    <location>
        <begin position="217"/>
        <end position="235"/>
    </location>
</feature>
<name>A0AAW4PT43_9EURY</name>
<keyword evidence="4 5" id="KW-0472">Membrane</keyword>
<dbReference type="RefSeq" id="WP_220618813.1">
    <property type="nucleotide sequence ID" value="NZ_RKLR01000004.1"/>
</dbReference>
<dbReference type="Pfam" id="PF01956">
    <property type="entry name" value="EMC3_TMCO1"/>
    <property type="match status" value="1"/>
</dbReference>
<keyword evidence="2 5" id="KW-0812">Transmembrane</keyword>
<dbReference type="SMART" id="SM01415">
    <property type="entry name" value="DUF106"/>
    <property type="match status" value="1"/>
</dbReference>
<dbReference type="InterPro" id="IPR002809">
    <property type="entry name" value="EMC3/TMCO1"/>
</dbReference>
<dbReference type="PANTHER" id="PTHR42198">
    <property type="entry name" value="INTEGRAL MEMBRANE PROTEIN"/>
    <property type="match status" value="1"/>
</dbReference>
<dbReference type="PANTHER" id="PTHR42198:SF1">
    <property type="entry name" value="INTEGRAL MEMBRANE PROTEIN"/>
    <property type="match status" value="1"/>
</dbReference>
<dbReference type="Proteomes" id="UP001430377">
    <property type="component" value="Unassembled WGS sequence"/>
</dbReference>
<dbReference type="EMBL" id="RKLR01000004">
    <property type="protein sequence ID" value="MBX0323851.1"/>
    <property type="molecule type" value="Genomic_DNA"/>
</dbReference>
<keyword evidence="7" id="KW-1185">Reference proteome</keyword>
<comment type="subcellular location">
    <subcellularLocation>
        <location evidence="1">Membrane</location>
        <topology evidence="1">Multi-pass membrane protein</topology>
    </subcellularLocation>
</comment>
<feature type="transmembrane region" description="Helical" evidence="5">
    <location>
        <begin position="136"/>
        <end position="156"/>
    </location>
</feature>
<accession>A0AAW4PT43</accession>
<comment type="caution">
    <text evidence="6">The sequence shown here is derived from an EMBL/GenBank/DDBJ whole genome shotgun (WGS) entry which is preliminary data.</text>
</comment>
<proteinExistence type="predicted"/>
<evidence type="ECO:0000256" key="4">
    <source>
        <dbReference type="ARBA" id="ARBA00023136"/>
    </source>
</evidence>
<evidence type="ECO:0000256" key="2">
    <source>
        <dbReference type="ARBA" id="ARBA00022692"/>
    </source>
</evidence>
<keyword evidence="3 5" id="KW-1133">Transmembrane helix</keyword>
<sequence length="297" mass="32755">MARTAPKVERLADEGEAMTDALAEVLSVAEEKGTVTWSDVSDDITSGEWGRLIESGLLVDADGQGFVVDDPEGVREALEESDATPEDDEDDGGWSTWDKLAGLATLGLFAGYSLNSVRNAIGGVIDVALGPLAEVVPFYVVILVLAVFTGSTSSILQDQLMDMSGMGDHQEKMQDLKERREAAKERGDDEALDRLEEEQMELMTDQMGMFKKQFRPMVWIMLINIPIFLWLYWMVFGTGMSLEPPVVTFPILGEVSSWREGAAGPLQAWILWYFLCSLSFTQIIRKALNVETTPTGT</sequence>
<evidence type="ECO:0000313" key="7">
    <source>
        <dbReference type="Proteomes" id="UP001430377"/>
    </source>
</evidence>
<dbReference type="AlphaFoldDB" id="A0AAW4PT43"/>
<evidence type="ECO:0000256" key="5">
    <source>
        <dbReference type="SAM" id="Phobius"/>
    </source>
</evidence>
<gene>
    <name evidence="6" type="ORF">EGH21_12500</name>
</gene>
<dbReference type="GO" id="GO:0016020">
    <property type="term" value="C:membrane"/>
    <property type="evidence" value="ECO:0007669"/>
    <property type="project" value="UniProtKB-SubCell"/>
</dbReference>
<evidence type="ECO:0000256" key="3">
    <source>
        <dbReference type="ARBA" id="ARBA00022989"/>
    </source>
</evidence>
<dbReference type="InterPro" id="IPR038978">
    <property type="entry name" value="MJ0935"/>
</dbReference>
<evidence type="ECO:0000256" key="1">
    <source>
        <dbReference type="ARBA" id="ARBA00004141"/>
    </source>
</evidence>
<feature type="transmembrane region" description="Helical" evidence="5">
    <location>
        <begin position="266"/>
        <end position="284"/>
    </location>
</feature>
<organism evidence="6 7">
    <name type="scientific">Haloarcula rubra</name>
    <dbReference type="NCBI Taxonomy" id="2487747"/>
    <lineage>
        <taxon>Archaea</taxon>
        <taxon>Methanobacteriati</taxon>
        <taxon>Methanobacteriota</taxon>
        <taxon>Stenosarchaea group</taxon>
        <taxon>Halobacteria</taxon>
        <taxon>Halobacteriales</taxon>
        <taxon>Haloarculaceae</taxon>
        <taxon>Haloarcula</taxon>
    </lineage>
</organism>
<reference evidence="6 7" key="1">
    <citation type="submission" date="2021-06" db="EMBL/GenBank/DDBJ databases">
        <title>Halomicroarcula sp. a new haloarchaeum isolated from saline soil.</title>
        <authorList>
            <person name="Duran-Viseras A."/>
            <person name="Sanchez-Porro C."/>
            <person name="Ventosa A."/>
        </authorList>
    </citation>
    <scope>NUCLEOTIDE SEQUENCE [LARGE SCALE GENOMIC DNA]</scope>
    <source>
        <strain evidence="6 7">F13</strain>
    </source>
</reference>